<evidence type="ECO:0000313" key="5">
    <source>
        <dbReference type="EMBL" id="MCK0530173.1"/>
    </source>
</evidence>
<gene>
    <name evidence="5" type="ORF">MU848_01085</name>
</gene>
<dbReference type="RefSeq" id="WP_201516569.1">
    <property type="nucleotide sequence ID" value="NZ_JALKHS010000003.1"/>
</dbReference>
<evidence type="ECO:0000256" key="3">
    <source>
        <dbReference type="ARBA" id="ARBA00023163"/>
    </source>
</evidence>
<evidence type="ECO:0000256" key="1">
    <source>
        <dbReference type="ARBA" id="ARBA00023015"/>
    </source>
</evidence>
<dbReference type="InterPro" id="IPR018060">
    <property type="entry name" value="HTH_AraC"/>
</dbReference>
<protein>
    <submittedName>
        <fullName evidence="5">Helix-turn-helix domain-containing protein</fullName>
    </submittedName>
</protein>
<dbReference type="InterPro" id="IPR009057">
    <property type="entry name" value="Homeodomain-like_sf"/>
</dbReference>
<keyword evidence="3" id="KW-0804">Transcription</keyword>
<dbReference type="SMART" id="SM00342">
    <property type="entry name" value="HTH_ARAC"/>
    <property type="match status" value="1"/>
</dbReference>
<dbReference type="Gene3D" id="1.10.10.60">
    <property type="entry name" value="Homeodomain-like"/>
    <property type="match status" value="1"/>
</dbReference>
<dbReference type="InterPro" id="IPR050204">
    <property type="entry name" value="AraC_XylS_family_regulators"/>
</dbReference>
<proteinExistence type="predicted"/>
<keyword evidence="1" id="KW-0805">Transcription regulation</keyword>
<comment type="caution">
    <text evidence="5">The sequence shown here is derived from an EMBL/GenBank/DDBJ whole genome shotgun (WGS) entry which is preliminary data.</text>
</comment>
<keyword evidence="2" id="KW-0238">DNA-binding</keyword>
<name>A0ABT0DSW3_9SPHN</name>
<dbReference type="EMBL" id="JALKHS010000003">
    <property type="protein sequence ID" value="MCK0530173.1"/>
    <property type="molecule type" value="Genomic_DNA"/>
</dbReference>
<feature type="domain" description="HTH araC/xylS-type" evidence="4">
    <location>
        <begin position="40"/>
        <end position="140"/>
    </location>
</feature>
<sequence>MMNWWIGGENVALAAGAVVAALDIQATSRPSLDTRTYLFRKAREYILNRITQHFSVAELCEALRVSQRTLEYSFADIAALSPKRYILTQRLNRVRSDILQRGAAADVLDLAHKWGFHHPSRFSQQYRRHFHELPSVTKGRLIARLGKAESGRVSN</sequence>
<dbReference type="Pfam" id="PF12833">
    <property type="entry name" value="HTH_18"/>
    <property type="match status" value="1"/>
</dbReference>
<dbReference type="Proteomes" id="UP001203512">
    <property type="component" value="Unassembled WGS sequence"/>
</dbReference>
<dbReference type="PANTHER" id="PTHR46796:SF12">
    <property type="entry name" value="HTH-TYPE DNA-BINDING TRANSCRIPTIONAL ACTIVATOR EUTR"/>
    <property type="match status" value="1"/>
</dbReference>
<dbReference type="PANTHER" id="PTHR46796">
    <property type="entry name" value="HTH-TYPE TRANSCRIPTIONAL ACTIVATOR RHAS-RELATED"/>
    <property type="match status" value="1"/>
</dbReference>
<accession>A0ABT0DSW3</accession>
<organism evidence="5 6">
    <name type="scientific">Sphingobium agri</name>
    <dbReference type="NCBI Taxonomy" id="2933566"/>
    <lineage>
        <taxon>Bacteria</taxon>
        <taxon>Pseudomonadati</taxon>
        <taxon>Pseudomonadota</taxon>
        <taxon>Alphaproteobacteria</taxon>
        <taxon>Sphingomonadales</taxon>
        <taxon>Sphingomonadaceae</taxon>
        <taxon>Sphingobium</taxon>
    </lineage>
</organism>
<evidence type="ECO:0000256" key="2">
    <source>
        <dbReference type="ARBA" id="ARBA00023125"/>
    </source>
</evidence>
<dbReference type="PROSITE" id="PS01124">
    <property type="entry name" value="HTH_ARAC_FAMILY_2"/>
    <property type="match status" value="1"/>
</dbReference>
<reference evidence="5 6" key="1">
    <citation type="submission" date="2022-04" db="EMBL/GenBank/DDBJ databases">
        <authorList>
            <person name="Huq M.A."/>
        </authorList>
    </citation>
    <scope>NUCLEOTIDE SEQUENCE [LARGE SCALE GENOMIC DNA]</scope>
    <source>
        <strain evidence="5 6">MAH-33</strain>
    </source>
</reference>
<evidence type="ECO:0000313" key="6">
    <source>
        <dbReference type="Proteomes" id="UP001203512"/>
    </source>
</evidence>
<dbReference type="SUPFAM" id="SSF46689">
    <property type="entry name" value="Homeodomain-like"/>
    <property type="match status" value="1"/>
</dbReference>
<keyword evidence="6" id="KW-1185">Reference proteome</keyword>
<evidence type="ECO:0000259" key="4">
    <source>
        <dbReference type="PROSITE" id="PS01124"/>
    </source>
</evidence>